<evidence type="ECO:0000256" key="1">
    <source>
        <dbReference type="SAM" id="MobiDB-lite"/>
    </source>
</evidence>
<accession>A0A6M8B628</accession>
<reference evidence="2 3" key="1">
    <citation type="submission" date="2020-05" db="EMBL/GenBank/DDBJ databases">
        <title>Complete genome sequence of of a novel Thermoleptolyngbya strain isolated from hot springs of Ganzi, Sichuan China.</title>
        <authorList>
            <person name="Tang J."/>
            <person name="Daroch M."/>
            <person name="Li L."/>
            <person name="Waleron K."/>
            <person name="Waleron M."/>
            <person name="Waleron M."/>
        </authorList>
    </citation>
    <scope>NUCLEOTIDE SEQUENCE [LARGE SCALE GENOMIC DNA]</scope>
    <source>
        <strain evidence="2 3">PKUAC-SCTA183</strain>
    </source>
</reference>
<dbReference type="Pfam" id="PF05258">
    <property type="entry name" value="DciA"/>
    <property type="match status" value="1"/>
</dbReference>
<dbReference type="RefSeq" id="WP_172354320.1">
    <property type="nucleotide sequence ID" value="NZ_CP053661.1"/>
</dbReference>
<dbReference type="Proteomes" id="UP000505210">
    <property type="component" value="Chromosome"/>
</dbReference>
<dbReference type="EMBL" id="CP053661">
    <property type="protein sequence ID" value="QKD81938.1"/>
    <property type="molecule type" value="Genomic_DNA"/>
</dbReference>
<organism evidence="2 3">
    <name type="scientific">Thermoleptolyngbya sichuanensis A183</name>
    <dbReference type="NCBI Taxonomy" id="2737172"/>
    <lineage>
        <taxon>Bacteria</taxon>
        <taxon>Bacillati</taxon>
        <taxon>Cyanobacteriota</taxon>
        <taxon>Cyanophyceae</taxon>
        <taxon>Oculatellales</taxon>
        <taxon>Oculatellaceae</taxon>
        <taxon>Thermoleptolyngbya</taxon>
        <taxon>Thermoleptolyngbya sichuanensis</taxon>
    </lineage>
</organism>
<keyword evidence="3" id="KW-1185">Reference proteome</keyword>
<evidence type="ECO:0000313" key="3">
    <source>
        <dbReference type="Proteomes" id="UP000505210"/>
    </source>
</evidence>
<proteinExistence type="predicted"/>
<name>A0A6M8B628_9CYAN</name>
<dbReference type="KEGG" id="theu:HPC62_06770"/>
<dbReference type="PANTHER" id="PTHR36456">
    <property type="entry name" value="UPF0232 PROTEIN SCO3875"/>
    <property type="match status" value="1"/>
</dbReference>
<gene>
    <name evidence="2" type="ORF">HPC62_06770</name>
</gene>
<feature type="compositionally biased region" description="Basic and acidic residues" evidence="1">
    <location>
        <begin position="120"/>
        <end position="131"/>
    </location>
</feature>
<dbReference type="AlphaFoldDB" id="A0A6M8B628"/>
<dbReference type="PANTHER" id="PTHR36456:SF1">
    <property type="entry name" value="UPF0232 PROTEIN SCO3875"/>
    <property type="match status" value="1"/>
</dbReference>
<protein>
    <submittedName>
        <fullName evidence="2">DUF721 domain-containing protein</fullName>
    </submittedName>
</protein>
<evidence type="ECO:0000313" key="2">
    <source>
        <dbReference type="EMBL" id="QKD81938.1"/>
    </source>
</evidence>
<sequence length="188" mass="21517">MTFQSLQRVLGDLDQQSSWRSHRQIQQVLTVWPELVGPAVAAQTRPWALQAGVLQVGVSSSPWVQTLMFERLHILEKLNARLPYRITDIRFSTTWWHRRSLHSSAELQTESARVWREHPSRLDGTAGDRPHHGAAAQPTDPESAFRAWANQMRSRTAQMPLCPRCQCPTPQGELERWSCCGLCAVKQW</sequence>
<feature type="region of interest" description="Disordered" evidence="1">
    <location>
        <begin position="120"/>
        <end position="142"/>
    </location>
</feature>
<dbReference type="InterPro" id="IPR007922">
    <property type="entry name" value="DciA-like"/>
</dbReference>